<dbReference type="EMBL" id="BSFE01000016">
    <property type="protein sequence ID" value="GLK53943.1"/>
    <property type="molecule type" value="Genomic_DNA"/>
</dbReference>
<evidence type="ECO:0000313" key="2">
    <source>
        <dbReference type="EMBL" id="GLK53943.1"/>
    </source>
</evidence>
<dbReference type="AlphaFoldDB" id="A0A9W6IP52"/>
<evidence type="ECO:0000259" key="1">
    <source>
        <dbReference type="PROSITE" id="PS50994"/>
    </source>
</evidence>
<dbReference type="GO" id="GO:0015074">
    <property type="term" value="P:DNA integration"/>
    <property type="evidence" value="ECO:0007669"/>
    <property type="project" value="InterPro"/>
</dbReference>
<dbReference type="PANTHER" id="PTHR35004">
    <property type="entry name" value="TRANSPOSASE RV3428C-RELATED"/>
    <property type="match status" value="1"/>
</dbReference>
<accession>A0A9W6IP52</accession>
<evidence type="ECO:0000313" key="3">
    <source>
        <dbReference type="Proteomes" id="UP001143486"/>
    </source>
</evidence>
<dbReference type="SUPFAM" id="SSF53098">
    <property type="entry name" value="Ribonuclease H-like"/>
    <property type="match status" value="1"/>
</dbReference>
<protein>
    <recommendedName>
        <fullName evidence="1">Integrase catalytic domain-containing protein</fullName>
    </recommendedName>
</protein>
<organism evidence="2 3">
    <name type="scientific">Maricaulis virginensis</name>
    <dbReference type="NCBI Taxonomy" id="144022"/>
    <lineage>
        <taxon>Bacteria</taxon>
        <taxon>Pseudomonadati</taxon>
        <taxon>Pseudomonadota</taxon>
        <taxon>Alphaproteobacteria</taxon>
        <taxon>Maricaulales</taxon>
        <taxon>Maricaulaceae</taxon>
        <taxon>Maricaulis</taxon>
    </lineage>
</organism>
<keyword evidence="3" id="KW-1185">Reference proteome</keyword>
<dbReference type="Gene3D" id="3.30.420.10">
    <property type="entry name" value="Ribonuclease H-like superfamily/Ribonuclease H"/>
    <property type="match status" value="1"/>
</dbReference>
<gene>
    <name evidence="2" type="ORF">GCM10017621_34510</name>
</gene>
<dbReference type="PANTHER" id="PTHR35004:SF7">
    <property type="entry name" value="INTEGRASE PROTEIN"/>
    <property type="match status" value="1"/>
</dbReference>
<dbReference type="GO" id="GO:0003676">
    <property type="term" value="F:nucleic acid binding"/>
    <property type="evidence" value="ECO:0007669"/>
    <property type="project" value="InterPro"/>
</dbReference>
<name>A0A9W6IP52_9PROT</name>
<dbReference type="Proteomes" id="UP001143486">
    <property type="component" value="Unassembled WGS sequence"/>
</dbReference>
<dbReference type="InterPro" id="IPR036397">
    <property type="entry name" value="RNaseH_sf"/>
</dbReference>
<proteinExistence type="predicted"/>
<dbReference type="InterPro" id="IPR012337">
    <property type="entry name" value="RNaseH-like_sf"/>
</dbReference>
<dbReference type="PROSITE" id="PS50994">
    <property type="entry name" value="INTEGRASE"/>
    <property type="match status" value="1"/>
</dbReference>
<comment type="caution">
    <text evidence="2">The sequence shown here is derived from an EMBL/GenBank/DDBJ whole genome shotgun (WGS) entry which is preliminary data.</text>
</comment>
<dbReference type="InterPro" id="IPR001584">
    <property type="entry name" value="Integrase_cat-core"/>
</dbReference>
<reference evidence="2" key="2">
    <citation type="submission" date="2023-01" db="EMBL/GenBank/DDBJ databases">
        <authorList>
            <person name="Sun Q."/>
            <person name="Evtushenko L."/>
        </authorList>
    </citation>
    <scope>NUCLEOTIDE SEQUENCE</scope>
    <source>
        <strain evidence="2">VKM B-1513</strain>
    </source>
</reference>
<reference evidence="2" key="1">
    <citation type="journal article" date="2014" name="Int. J. Syst. Evol. Microbiol.">
        <title>Complete genome sequence of Corynebacterium casei LMG S-19264T (=DSM 44701T), isolated from a smear-ripened cheese.</title>
        <authorList>
            <consortium name="US DOE Joint Genome Institute (JGI-PGF)"/>
            <person name="Walter F."/>
            <person name="Albersmeier A."/>
            <person name="Kalinowski J."/>
            <person name="Ruckert C."/>
        </authorList>
    </citation>
    <scope>NUCLEOTIDE SEQUENCE</scope>
    <source>
        <strain evidence="2">VKM B-1513</strain>
    </source>
</reference>
<sequence length="553" mass="63333">MGRRSQGPIPAEILIGLRKRLQSLPPRSAVRREAVESTARLFDVSASTVYRALQALHRPKSLRRADHGRARSMSDEDLNRYCEIVAALKLRTSNRKGRRLSTNRAIELLEDHGVETPDGLVRVPKGLLKRSTLNRWMARLELDHARVIRPSAAVRFEARHSNECWQFDMSPSDLKRIARPAWVEPGRGEPTLMLFSVIDDRSGAAYLEYRCVYGEDPESALRFLYNAMAPKEGPALQGIPKMLYLDNGPVAKSLVFGAVMAQLGVDWNTHRPAGSDGFTPTARAKGKVERPFKTVKEMHETLYHFHKPETETEANEWLRNYVDRYNERPHRREPHSRIEDWIANIPDDGLREMCSWERFCAFAREPERRRVGADARISVQGTYYEVDPDLAGEEVMLWWGLFDRELYVEHNDRRYGPYSPSGGPIPLHRYRKRRKSEKQRRVDSVVDLAACISLPKSALAGEDEARQTAEIIPLLATPFRDRDPWQEWSYAGELAARRAISRQLGRPLAELSDEARTFIADLVGRTLNKVEIEEAIRDRFLRRTGGKNAHLAD</sequence>
<feature type="domain" description="Integrase catalytic" evidence="1">
    <location>
        <begin position="146"/>
        <end position="345"/>
    </location>
</feature>